<dbReference type="KEGG" id="aacx:DEACI_1858"/>
<dbReference type="InterPro" id="IPR018485">
    <property type="entry name" value="FGGY_C"/>
</dbReference>
<dbReference type="SUPFAM" id="SSF53067">
    <property type="entry name" value="Actin-like ATPase domain"/>
    <property type="match status" value="1"/>
</dbReference>
<proteinExistence type="inferred from homology"/>
<dbReference type="PANTHER" id="PTHR43095">
    <property type="entry name" value="SUGAR KINASE"/>
    <property type="match status" value="1"/>
</dbReference>
<evidence type="ECO:0000256" key="2">
    <source>
        <dbReference type="ARBA" id="ARBA00022679"/>
    </source>
</evidence>
<dbReference type="GO" id="GO:0005975">
    <property type="term" value="P:carbohydrate metabolic process"/>
    <property type="evidence" value="ECO:0007669"/>
    <property type="project" value="InterPro"/>
</dbReference>
<dbReference type="Proteomes" id="UP001071230">
    <property type="component" value="Unassembled WGS sequence"/>
</dbReference>
<evidence type="ECO:0000313" key="7">
    <source>
        <dbReference type="Proteomes" id="UP001071230"/>
    </source>
</evidence>
<gene>
    <name evidence="5" type="ORF">DEACI_1858</name>
    <name evidence="6" type="ORF">DEACI_2993</name>
</gene>
<reference evidence="5" key="2">
    <citation type="submission" date="2020-01" db="EMBL/GenBank/DDBJ databases">
        <authorList>
            <person name="Hornung B."/>
        </authorList>
    </citation>
    <scope>NUCLEOTIDE SEQUENCE</scope>
    <source>
        <strain evidence="5">PacBioINE</strain>
    </source>
</reference>
<protein>
    <submittedName>
        <fullName evidence="5">Carbohydrate kinase, FGGY, C-terminal</fullName>
        <ecNumber evidence="5">2.7.1.-</ecNumber>
    </submittedName>
    <submittedName>
        <fullName evidence="6">FGGY family of carbohydrate kinases, C-terminal domain</fullName>
    </submittedName>
</protein>
<dbReference type="EMBL" id="LR746496">
    <property type="protein sequence ID" value="CAA7601205.1"/>
    <property type="molecule type" value="Genomic_DNA"/>
</dbReference>
<dbReference type="AlphaFoldDB" id="A0A8S0Y2U6"/>
<dbReference type="InterPro" id="IPR043129">
    <property type="entry name" value="ATPase_NBD"/>
</dbReference>
<organism evidence="5">
    <name type="scientific">Acididesulfobacillus acetoxydans</name>
    <dbReference type="NCBI Taxonomy" id="1561005"/>
    <lineage>
        <taxon>Bacteria</taxon>
        <taxon>Bacillati</taxon>
        <taxon>Bacillota</taxon>
        <taxon>Clostridia</taxon>
        <taxon>Eubacteriales</taxon>
        <taxon>Peptococcaceae</taxon>
        <taxon>Acididesulfobacillus</taxon>
    </lineage>
</organism>
<keyword evidence="2 5" id="KW-0808">Transferase</keyword>
<comment type="similarity">
    <text evidence="1">Belongs to the FGGY kinase family.</text>
</comment>
<sequence length="112" mass="12294">MLENARFQSFPQPVVMQITADVAGLPVVKPGTEQTSGLGAAILAATGLGWYADLPSAVKGMTRSGESFAPQTDTGRLYDEIYRRVYLHMYSRLHPLYQAVQQITGYPAFRKG</sequence>
<dbReference type="PANTHER" id="PTHR43095:SF5">
    <property type="entry name" value="XYLULOSE KINASE"/>
    <property type="match status" value="1"/>
</dbReference>
<dbReference type="EC" id="2.7.1.-" evidence="5"/>
<dbReference type="InterPro" id="IPR050406">
    <property type="entry name" value="FGGY_Carb_Kinase"/>
</dbReference>
<accession>A0A8S0Y2U6</accession>
<evidence type="ECO:0000259" key="4">
    <source>
        <dbReference type="Pfam" id="PF02782"/>
    </source>
</evidence>
<keyword evidence="3 5" id="KW-0418">Kinase</keyword>
<reference evidence="6" key="1">
    <citation type="submission" date="2014-11" db="EMBL/GenBank/DDBJ databases">
        <authorList>
            <person name="Hornung B.V."/>
        </authorList>
    </citation>
    <scope>NUCLEOTIDE SEQUENCE</scope>
    <source>
        <strain evidence="6">INE</strain>
    </source>
</reference>
<keyword evidence="7" id="KW-1185">Reference proteome</keyword>
<dbReference type="Pfam" id="PF02782">
    <property type="entry name" value="FGGY_C"/>
    <property type="match status" value="1"/>
</dbReference>
<dbReference type="Proteomes" id="UP000836597">
    <property type="component" value="Chromosome"/>
</dbReference>
<evidence type="ECO:0000313" key="5">
    <source>
        <dbReference type="EMBL" id="CAA7601205.1"/>
    </source>
</evidence>
<feature type="domain" description="Carbohydrate kinase FGGY C-terminal" evidence="4">
    <location>
        <begin position="13"/>
        <end position="46"/>
    </location>
</feature>
<dbReference type="EMBL" id="CDGJ01000082">
    <property type="protein sequence ID" value="CEJ08516.1"/>
    <property type="molecule type" value="Genomic_DNA"/>
</dbReference>
<dbReference type="GO" id="GO:0016301">
    <property type="term" value="F:kinase activity"/>
    <property type="evidence" value="ECO:0007669"/>
    <property type="project" value="UniProtKB-KW"/>
</dbReference>
<dbReference type="Gene3D" id="3.30.420.40">
    <property type="match status" value="1"/>
</dbReference>
<name>A0A8S0Y2U6_9FIRM</name>
<evidence type="ECO:0000256" key="3">
    <source>
        <dbReference type="ARBA" id="ARBA00022777"/>
    </source>
</evidence>
<evidence type="ECO:0000313" key="6">
    <source>
        <dbReference type="EMBL" id="CEJ08516.1"/>
    </source>
</evidence>
<evidence type="ECO:0000256" key="1">
    <source>
        <dbReference type="ARBA" id="ARBA00009156"/>
    </source>
</evidence>